<proteinExistence type="predicted"/>
<evidence type="ECO:0000313" key="1">
    <source>
        <dbReference type="EMBL" id="THU74129.1"/>
    </source>
</evidence>
<comment type="caution">
    <text evidence="1">The sequence shown here is derived from an EMBL/GenBank/DDBJ whole genome shotgun (WGS) entry which is preliminary data.</text>
</comment>
<organism evidence="1 2">
    <name type="scientific">Musa balbisiana</name>
    <name type="common">Banana</name>
    <dbReference type="NCBI Taxonomy" id="52838"/>
    <lineage>
        <taxon>Eukaryota</taxon>
        <taxon>Viridiplantae</taxon>
        <taxon>Streptophyta</taxon>
        <taxon>Embryophyta</taxon>
        <taxon>Tracheophyta</taxon>
        <taxon>Spermatophyta</taxon>
        <taxon>Magnoliopsida</taxon>
        <taxon>Liliopsida</taxon>
        <taxon>Zingiberales</taxon>
        <taxon>Musaceae</taxon>
        <taxon>Musa</taxon>
    </lineage>
</organism>
<dbReference type="InterPro" id="IPR013785">
    <property type="entry name" value="Aldolase_TIM"/>
</dbReference>
<keyword evidence="2" id="KW-1185">Reference proteome</keyword>
<sequence>MDFEGEQGGLFKDSIHFATIFDTLKTLRVWALERWTRPMTLAFLMLITTMPIFVKGVLTAEDTRLAIQAGAAVSLSPTMELVSLITFQLQSVHWKRLSKPHRAVFLSFSTVALAEELMCSRL</sequence>
<dbReference type="Gene3D" id="3.20.20.70">
    <property type="entry name" value="Aldolase class I"/>
    <property type="match status" value="1"/>
</dbReference>
<accession>A0A4S8KFU6</accession>
<reference evidence="1 2" key="1">
    <citation type="journal article" date="2019" name="Nat. Plants">
        <title>Genome sequencing of Musa balbisiana reveals subgenome evolution and function divergence in polyploid bananas.</title>
        <authorList>
            <person name="Yao X."/>
        </authorList>
    </citation>
    <scope>NUCLEOTIDE SEQUENCE [LARGE SCALE GENOMIC DNA]</scope>
    <source>
        <strain evidence="2">cv. DH-PKW</strain>
        <tissue evidence="1">Leaves</tissue>
    </source>
</reference>
<protein>
    <submittedName>
        <fullName evidence="1">Uncharacterized protein</fullName>
    </submittedName>
</protein>
<name>A0A4S8KFU6_MUSBA</name>
<gene>
    <name evidence="1" type="ORF">C4D60_Mb04t30090</name>
</gene>
<evidence type="ECO:0000313" key="2">
    <source>
        <dbReference type="Proteomes" id="UP000317650"/>
    </source>
</evidence>
<dbReference type="EMBL" id="PYDT01000001">
    <property type="protein sequence ID" value="THU74129.1"/>
    <property type="molecule type" value="Genomic_DNA"/>
</dbReference>
<dbReference type="AlphaFoldDB" id="A0A4S8KFU6"/>
<dbReference type="Proteomes" id="UP000317650">
    <property type="component" value="Chromosome 4"/>
</dbReference>